<keyword evidence="2" id="KW-1185">Reference proteome</keyword>
<comment type="caution">
    <text evidence="1">The sequence shown here is derived from an EMBL/GenBank/DDBJ whole genome shotgun (WGS) entry which is preliminary data.</text>
</comment>
<dbReference type="Proteomes" id="UP001163603">
    <property type="component" value="Chromosome 4"/>
</dbReference>
<accession>A0ACC0YX15</accession>
<evidence type="ECO:0000313" key="2">
    <source>
        <dbReference type="Proteomes" id="UP001163603"/>
    </source>
</evidence>
<proteinExistence type="predicted"/>
<evidence type="ECO:0000313" key="1">
    <source>
        <dbReference type="EMBL" id="KAJ0042372.1"/>
    </source>
</evidence>
<reference evidence="2" key="1">
    <citation type="journal article" date="2023" name="G3 (Bethesda)">
        <title>Genome assembly and association tests identify interacting loci associated with vigor, precocity, and sex in interspecific pistachio rootstocks.</title>
        <authorList>
            <person name="Palmer W."/>
            <person name="Jacygrad E."/>
            <person name="Sagayaradj S."/>
            <person name="Cavanaugh K."/>
            <person name="Han R."/>
            <person name="Bertier L."/>
            <person name="Beede B."/>
            <person name="Kafkas S."/>
            <person name="Golino D."/>
            <person name="Preece J."/>
            <person name="Michelmore R."/>
        </authorList>
    </citation>
    <scope>NUCLEOTIDE SEQUENCE [LARGE SCALE GENOMIC DNA]</scope>
</reference>
<name>A0ACC0YX15_9ROSI</name>
<gene>
    <name evidence="1" type="ORF">Pint_17595</name>
</gene>
<sequence length="991" mass="110984">MMMMTMSGGRFLQHLLPAVLILFLFQQRVADSDVISCREEEREALIVFKQGLLDNVGILSSWGSEDDKKNCCAWEGIQCLQTGHVYGLALNGKNTSNAPFEGTINASLLKLPHLSYLDLSYNNFSWSPIPEFIDSLTQLRHLDLSHADLKGPIPHRLGNLSRLQLLDLSGNDGLYNVGNIEWLSHLSSLRYLDLSGSDLRKSNDWFQAINKLPFLTDLRVVWCNLPQIMPWAPLKVNATASFVSLDLTGNNVTNSIYPWLFNVSSNLNRLSLNFNLLQGSIPEAFGNYMVSLTDLFLQSNELEGGFPKSIGNMSCLHTLELSSNNLIGQLSGFFQNLSGGCTEKKLEFLYLLDNKITGSVPDFTRFSSLKELGLGQNRLNGTIHKSIGQMFELRSLDLGDNSLEGVISEDFFLNLSKLVHLDLSRNSLVLEISDDWVPDHFPPIGFLYLASCKMGPHFPKWLRKLQAYDIYLGVLDISNAGISDTVPEWIWDLFSSIHYFNVSYNQIKGNLPDFSLLGPSVYLQLDMSSNYLEGPILSLPEGSYINLSGNKFSGSSSFICSNSVKHWNYLDLSNNLLSGMLPDCWIELEELVVLNLANNGFSGKIPPSMGSLHNIQTLRLSNNNFFGELPNLSNCTQLKILDLQDNALSGKIPEWIGESLPSLLVLSLESNRFNGNIPFQLCRLANIQILDLSLNNISGSIPKCFNNFTALSKERSSQAAITHLFESYSLDEAHLRSAFCTSPSIANSLGMVEEDERDNKISYYRGGYCLDNLKDLLRFLKREDLQTREVFKQVSYVWLKSERCYELLRDHKKKICKENYQMILMMKPYALFSSVKAMMVAAGCLVRDCKETLSDDSDDETLSSVFKKSRKLHSKAKDDRLETIQVEKTNEDAGNGGTTDAKGSDDVAAGEILSSAFSTALYPTNGCCVTNFTFTGRFFQLVALVAVILIVLEQRMAAWWMNLAVSLLGESQDDRKACCEWRRVDSISPLT</sequence>
<dbReference type="EMBL" id="CM047739">
    <property type="protein sequence ID" value="KAJ0042372.1"/>
    <property type="molecule type" value="Genomic_DNA"/>
</dbReference>
<organism evidence="1 2">
    <name type="scientific">Pistacia integerrima</name>
    <dbReference type="NCBI Taxonomy" id="434235"/>
    <lineage>
        <taxon>Eukaryota</taxon>
        <taxon>Viridiplantae</taxon>
        <taxon>Streptophyta</taxon>
        <taxon>Embryophyta</taxon>
        <taxon>Tracheophyta</taxon>
        <taxon>Spermatophyta</taxon>
        <taxon>Magnoliopsida</taxon>
        <taxon>eudicotyledons</taxon>
        <taxon>Gunneridae</taxon>
        <taxon>Pentapetalae</taxon>
        <taxon>rosids</taxon>
        <taxon>malvids</taxon>
        <taxon>Sapindales</taxon>
        <taxon>Anacardiaceae</taxon>
        <taxon>Pistacia</taxon>
    </lineage>
</organism>
<protein>
    <submittedName>
        <fullName evidence="1">Uncharacterized protein</fullName>
    </submittedName>
</protein>